<protein>
    <submittedName>
        <fullName evidence="1">Uncharacterized protein</fullName>
    </submittedName>
</protein>
<evidence type="ECO:0000313" key="1">
    <source>
        <dbReference type="EMBL" id="KAA3678179.1"/>
    </source>
</evidence>
<sequence>MNEEESENETAVKRLSKYSRGAVSKMRVKSLIVAGQDGKRTRFSSILYTDNGTSERSTKHPDITILAVDLNAQLGHLPSNENRLGGMFGVQAQRNDNSEKLLQLCASHGLHISNTASQHKKKQYVTCRLPCASQPWTQLDHIAIS</sequence>
<dbReference type="EMBL" id="QNGE01001194">
    <property type="protein sequence ID" value="KAA3678179.1"/>
    <property type="molecule type" value="Genomic_DNA"/>
</dbReference>
<gene>
    <name evidence="1" type="ORF">DEA37_0003192</name>
</gene>
<accession>A0A5J4NRV7</accession>
<reference evidence="1 2" key="1">
    <citation type="journal article" date="2019" name="Gigascience">
        <title>Whole-genome sequence of the oriental lung fluke Paragonimus westermani.</title>
        <authorList>
            <person name="Oey H."/>
            <person name="Zakrzewski M."/>
            <person name="Narain K."/>
            <person name="Devi K.R."/>
            <person name="Agatsuma T."/>
            <person name="Nawaratna S."/>
            <person name="Gobert G.N."/>
            <person name="Jones M.K."/>
            <person name="Ragan M.A."/>
            <person name="McManus D.P."/>
            <person name="Krause L."/>
        </authorList>
    </citation>
    <scope>NUCLEOTIDE SEQUENCE [LARGE SCALE GENOMIC DNA]</scope>
    <source>
        <strain evidence="1 2">IND2009</strain>
    </source>
</reference>
<dbReference type="Gene3D" id="3.60.10.10">
    <property type="entry name" value="Endonuclease/exonuclease/phosphatase"/>
    <property type="match status" value="1"/>
</dbReference>
<dbReference type="InterPro" id="IPR036691">
    <property type="entry name" value="Endo/exonu/phosph_ase_sf"/>
</dbReference>
<dbReference type="AlphaFoldDB" id="A0A5J4NRV7"/>
<proteinExistence type="predicted"/>
<dbReference type="Proteomes" id="UP000324629">
    <property type="component" value="Unassembled WGS sequence"/>
</dbReference>
<evidence type="ECO:0000313" key="2">
    <source>
        <dbReference type="Proteomes" id="UP000324629"/>
    </source>
</evidence>
<comment type="caution">
    <text evidence="1">The sequence shown here is derived from an EMBL/GenBank/DDBJ whole genome shotgun (WGS) entry which is preliminary data.</text>
</comment>
<name>A0A5J4NRV7_9TREM</name>
<organism evidence="1 2">
    <name type="scientific">Paragonimus westermani</name>
    <dbReference type="NCBI Taxonomy" id="34504"/>
    <lineage>
        <taxon>Eukaryota</taxon>
        <taxon>Metazoa</taxon>
        <taxon>Spiralia</taxon>
        <taxon>Lophotrochozoa</taxon>
        <taxon>Platyhelminthes</taxon>
        <taxon>Trematoda</taxon>
        <taxon>Digenea</taxon>
        <taxon>Plagiorchiida</taxon>
        <taxon>Troglotremata</taxon>
        <taxon>Troglotrematidae</taxon>
        <taxon>Paragonimus</taxon>
    </lineage>
</organism>
<keyword evidence="2" id="KW-1185">Reference proteome</keyword>